<dbReference type="PROSITE" id="PS51682">
    <property type="entry name" value="SAM_OMT_I"/>
    <property type="match status" value="1"/>
</dbReference>
<dbReference type="InterPro" id="IPR050362">
    <property type="entry name" value="Cation-dep_OMT"/>
</dbReference>
<dbReference type="PANTHER" id="PTHR10509">
    <property type="entry name" value="O-METHYLTRANSFERASE-RELATED"/>
    <property type="match status" value="1"/>
</dbReference>
<dbReference type="CDD" id="cd02440">
    <property type="entry name" value="AdoMet_MTases"/>
    <property type="match status" value="1"/>
</dbReference>
<dbReference type="SUPFAM" id="SSF53335">
    <property type="entry name" value="S-adenosyl-L-methionine-dependent methyltransferases"/>
    <property type="match status" value="1"/>
</dbReference>
<dbReference type="InterPro" id="IPR029063">
    <property type="entry name" value="SAM-dependent_MTases_sf"/>
</dbReference>
<gene>
    <name evidence="4" type="ORF">LZC95_52070</name>
</gene>
<evidence type="ECO:0000256" key="1">
    <source>
        <dbReference type="ARBA" id="ARBA00022603"/>
    </source>
</evidence>
<name>A0ABZ2K8J0_9BACT</name>
<dbReference type="InterPro" id="IPR002935">
    <property type="entry name" value="SAM_O-MeTrfase"/>
</dbReference>
<dbReference type="EMBL" id="CP089982">
    <property type="protein sequence ID" value="WXA94949.1"/>
    <property type="molecule type" value="Genomic_DNA"/>
</dbReference>
<organism evidence="4 5">
    <name type="scientific">Pendulispora brunnea</name>
    <dbReference type="NCBI Taxonomy" id="2905690"/>
    <lineage>
        <taxon>Bacteria</taxon>
        <taxon>Pseudomonadati</taxon>
        <taxon>Myxococcota</taxon>
        <taxon>Myxococcia</taxon>
        <taxon>Myxococcales</taxon>
        <taxon>Sorangiineae</taxon>
        <taxon>Pendulisporaceae</taxon>
        <taxon>Pendulispora</taxon>
    </lineage>
</organism>
<dbReference type="PANTHER" id="PTHR10509:SF14">
    <property type="entry name" value="CAFFEOYL-COA O-METHYLTRANSFERASE 3-RELATED"/>
    <property type="match status" value="1"/>
</dbReference>
<keyword evidence="2" id="KW-0808">Transferase</keyword>
<evidence type="ECO:0000256" key="3">
    <source>
        <dbReference type="ARBA" id="ARBA00022691"/>
    </source>
</evidence>
<dbReference type="Proteomes" id="UP001379533">
    <property type="component" value="Chromosome"/>
</dbReference>
<keyword evidence="3" id="KW-0949">S-adenosyl-L-methionine</keyword>
<reference evidence="4 5" key="1">
    <citation type="submission" date="2021-12" db="EMBL/GenBank/DDBJ databases">
        <title>Discovery of the Pendulisporaceae a myxobacterial family with distinct sporulation behavior and unique specialized metabolism.</title>
        <authorList>
            <person name="Garcia R."/>
            <person name="Popoff A."/>
            <person name="Bader C.D."/>
            <person name="Loehr J."/>
            <person name="Walesch S."/>
            <person name="Walt C."/>
            <person name="Boldt J."/>
            <person name="Bunk B."/>
            <person name="Haeckl F.J.F.P.J."/>
            <person name="Gunesch A.P."/>
            <person name="Birkelbach J."/>
            <person name="Nuebel U."/>
            <person name="Pietschmann T."/>
            <person name="Bach T."/>
            <person name="Mueller R."/>
        </authorList>
    </citation>
    <scope>NUCLEOTIDE SEQUENCE [LARGE SCALE GENOMIC DNA]</scope>
    <source>
        <strain evidence="4 5">MSr12523</strain>
    </source>
</reference>
<proteinExistence type="predicted"/>
<evidence type="ECO:0000313" key="5">
    <source>
        <dbReference type="Proteomes" id="UP001379533"/>
    </source>
</evidence>
<dbReference type="Gene3D" id="3.40.50.150">
    <property type="entry name" value="Vaccinia Virus protein VP39"/>
    <property type="match status" value="1"/>
</dbReference>
<evidence type="ECO:0000256" key="2">
    <source>
        <dbReference type="ARBA" id="ARBA00022679"/>
    </source>
</evidence>
<sequence>MKQALLAVLRELEEFGKTNDAATSDRSHKMLNITHDTGVFLALLIKATRATNVLEIGTSNGYSTLWLADAVGERGVVTTIERAPHKIAMAEKNFSRAGLGARIRQVNDEAGQFIASRGNGEYSFIFLDSDREHYVDWWSSLQRILQPGGLIVVDNAISHAEQMEGFIRRVAASEGYLSSLSPIGNGELVILKEAAS</sequence>
<dbReference type="Pfam" id="PF01596">
    <property type="entry name" value="Methyltransf_3"/>
    <property type="match status" value="1"/>
</dbReference>
<dbReference type="RefSeq" id="WP_394845557.1">
    <property type="nucleotide sequence ID" value="NZ_CP089982.1"/>
</dbReference>
<evidence type="ECO:0000313" key="4">
    <source>
        <dbReference type="EMBL" id="WXA94949.1"/>
    </source>
</evidence>
<accession>A0ABZ2K8J0</accession>
<keyword evidence="5" id="KW-1185">Reference proteome</keyword>
<keyword evidence="1" id="KW-0489">Methyltransferase</keyword>
<protein>
    <submittedName>
        <fullName evidence="4">O-methyltransferase</fullName>
    </submittedName>
</protein>